<reference evidence="1" key="2">
    <citation type="submission" date="2021-03" db="UniProtKB">
        <authorList>
            <consortium name="EnsemblPlants"/>
        </authorList>
    </citation>
    <scope>IDENTIFICATION</scope>
</reference>
<dbReference type="AlphaFoldDB" id="A0A803Q7N8"/>
<evidence type="ECO:0000313" key="2">
    <source>
        <dbReference type="Proteomes" id="UP000596661"/>
    </source>
</evidence>
<reference evidence="1" key="1">
    <citation type="submission" date="2018-11" db="EMBL/GenBank/DDBJ databases">
        <authorList>
            <person name="Grassa J C."/>
        </authorList>
    </citation>
    <scope>NUCLEOTIDE SEQUENCE [LARGE SCALE GENOMIC DNA]</scope>
</reference>
<name>A0A803Q7N8_CANSA</name>
<organism evidence="1 2">
    <name type="scientific">Cannabis sativa</name>
    <name type="common">Hemp</name>
    <name type="synonym">Marijuana</name>
    <dbReference type="NCBI Taxonomy" id="3483"/>
    <lineage>
        <taxon>Eukaryota</taxon>
        <taxon>Viridiplantae</taxon>
        <taxon>Streptophyta</taxon>
        <taxon>Embryophyta</taxon>
        <taxon>Tracheophyta</taxon>
        <taxon>Spermatophyta</taxon>
        <taxon>Magnoliopsida</taxon>
        <taxon>eudicotyledons</taxon>
        <taxon>Gunneridae</taxon>
        <taxon>Pentapetalae</taxon>
        <taxon>rosids</taxon>
        <taxon>fabids</taxon>
        <taxon>Rosales</taxon>
        <taxon>Cannabaceae</taxon>
        <taxon>Cannabis</taxon>
    </lineage>
</organism>
<keyword evidence="2" id="KW-1185">Reference proteome</keyword>
<accession>A0A803Q7N8</accession>
<sequence length="88" mass="9148">MRQIAALATFYPANDPALLLGLQAPWPVGRIIACPPSAGPGGGGGSDGLEASSPREFLTNFALTRLVGSSKGLLVRPLNVEDMSTKRK</sequence>
<proteinExistence type="predicted"/>
<dbReference type="Gramene" id="evm.model.08.1119">
    <property type="protein sequence ID" value="cds.evm.model.08.1119"/>
    <property type="gene ID" value="evm.TU.08.1119"/>
</dbReference>
<protein>
    <submittedName>
        <fullName evidence="1">Uncharacterized protein</fullName>
    </submittedName>
</protein>
<dbReference type="EMBL" id="UZAU01000700">
    <property type="status" value="NOT_ANNOTATED_CDS"/>
    <property type="molecule type" value="Genomic_DNA"/>
</dbReference>
<dbReference type="EnsemblPlants" id="evm.model.08.1119">
    <property type="protein sequence ID" value="cds.evm.model.08.1119"/>
    <property type="gene ID" value="evm.TU.08.1119"/>
</dbReference>
<dbReference type="Proteomes" id="UP000596661">
    <property type="component" value="Chromosome 8"/>
</dbReference>
<evidence type="ECO:0000313" key="1">
    <source>
        <dbReference type="EnsemblPlants" id="cds.evm.model.08.1119"/>
    </source>
</evidence>